<organism evidence="2">
    <name type="scientific">marine metagenome</name>
    <dbReference type="NCBI Taxonomy" id="408172"/>
    <lineage>
        <taxon>unclassified sequences</taxon>
        <taxon>metagenomes</taxon>
        <taxon>ecological metagenomes</taxon>
    </lineage>
</organism>
<dbReference type="Pfam" id="PF13624">
    <property type="entry name" value="SurA_N_3"/>
    <property type="match status" value="1"/>
</dbReference>
<accession>A0A383E1A7</accession>
<feature type="non-terminal residue" evidence="2">
    <location>
        <position position="95"/>
    </location>
</feature>
<name>A0A383E1A7_9ZZZZ</name>
<feature type="transmembrane region" description="Helical" evidence="1">
    <location>
        <begin position="12"/>
        <end position="34"/>
    </location>
</feature>
<evidence type="ECO:0000256" key="1">
    <source>
        <dbReference type="SAM" id="Phobius"/>
    </source>
</evidence>
<sequence length="95" mass="10808">MLDSIRKFSKTFFAKILLVIVIIPFVFWGMGGVFNSGNTNSLAKINSINISTQDFIDHINQSNINQDIIREKLNNNILEELLAELISKKLLDLEI</sequence>
<dbReference type="AlphaFoldDB" id="A0A383E1A7"/>
<protein>
    <recommendedName>
        <fullName evidence="3">SurA N-terminal domain-containing protein</fullName>
    </recommendedName>
</protein>
<evidence type="ECO:0008006" key="3">
    <source>
        <dbReference type="Google" id="ProtNLM"/>
    </source>
</evidence>
<keyword evidence="1" id="KW-0472">Membrane</keyword>
<evidence type="ECO:0000313" key="2">
    <source>
        <dbReference type="EMBL" id="SVE50359.1"/>
    </source>
</evidence>
<dbReference type="EMBL" id="UINC01221853">
    <property type="protein sequence ID" value="SVE50359.1"/>
    <property type="molecule type" value="Genomic_DNA"/>
</dbReference>
<proteinExistence type="predicted"/>
<keyword evidence="1" id="KW-0812">Transmembrane</keyword>
<gene>
    <name evidence="2" type="ORF">METZ01_LOCUS503213</name>
</gene>
<keyword evidence="1" id="KW-1133">Transmembrane helix</keyword>
<reference evidence="2" key="1">
    <citation type="submission" date="2018-05" db="EMBL/GenBank/DDBJ databases">
        <authorList>
            <person name="Lanie J.A."/>
            <person name="Ng W.-L."/>
            <person name="Kazmierczak K.M."/>
            <person name="Andrzejewski T.M."/>
            <person name="Davidsen T.M."/>
            <person name="Wayne K.J."/>
            <person name="Tettelin H."/>
            <person name="Glass J.I."/>
            <person name="Rusch D."/>
            <person name="Podicherti R."/>
            <person name="Tsui H.-C.T."/>
            <person name="Winkler M.E."/>
        </authorList>
    </citation>
    <scope>NUCLEOTIDE SEQUENCE</scope>
</reference>